<protein>
    <submittedName>
        <fullName evidence="2">MOMP-like family protein</fullName>
    </submittedName>
</protein>
<reference key="1">
    <citation type="journal article" date="2011" name="Mol. Biol. Evol.">
        <title>Unity in variety -- the pan-genome of the Chlamydiae.</title>
        <authorList>
            <person name="Collingro A."/>
            <person name="Tischler P."/>
            <person name="Weinmaier T."/>
            <person name="Penz T."/>
            <person name="Heinz E."/>
            <person name="Brunham R.C."/>
            <person name="Read T.D."/>
            <person name="Bavoil P.M."/>
            <person name="Sachse K."/>
            <person name="Kahane S."/>
            <person name="Friedman M.G."/>
            <person name="Rattei T."/>
            <person name="Myers G.S.A."/>
            <person name="Horn M."/>
        </authorList>
    </citation>
    <scope>NUCLEOTIDE SEQUENCE</scope>
    <source>
        <strain>Z</strain>
    </source>
</reference>
<dbReference type="RefSeq" id="WP_013942550.1">
    <property type="nucleotide sequence ID" value="NC_015713.1"/>
</dbReference>
<dbReference type="HOGENOM" id="CLU_769245_0_0_0"/>
<dbReference type="KEGG" id="sng:SNE_A02060"/>
<dbReference type="OrthoDB" id="20745at2"/>
<evidence type="ECO:0000313" key="2">
    <source>
        <dbReference type="EMBL" id="CCB88083.1"/>
    </source>
</evidence>
<dbReference type="eggNOG" id="COG3468">
    <property type="taxonomic scope" value="Bacteria"/>
</dbReference>
<dbReference type="AlphaFoldDB" id="F8L5U1"/>
<dbReference type="Pfam" id="PF05150">
    <property type="entry name" value="Legionella_OMP"/>
    <property type="match status" value="1"/>
</dbReference>
<evidence type="ECO:0000313" key="3">
    <source>
        <dbReference type="Proteomes" id="UP000000496"/>
    </source>
</evidence>
<dbReference type="EMBL" id="FR872582">
    <property type="protein sequence ID" value="CCB88083.1"/>
    <property type="molecule type" value="Genomic_DNA"/>
</dbReference>
<keyword evidence="3" id="KW-1185">Reference proteome</keyword>
<sequence length="368" mass="41255">MKHKFKSAIFILPSLLGTSFLNAETKTTEGTKKSFQFPSYSEQSYDEVDAVSYELPYQETGFHVTGQFLYWQTLEANMVYGLDQAGRANGGDPVSLLGEVKQNSYRWDPGVRAGGGYCFSAETIDANLEYTYFHNEGGDSTGLREGRVLKSIFPIVTNPFFGPLVSMNTKADLQYHTLDLYATHMFQGSHSFVMKFLAGVRGAWISEGANSYYKTNYLLIPFLERVVKTTVQNTWKFSGAGLRAGLSMDWFMFWGLSLHTEANLSAIVGRFRAKQQIDETTGYRTAKTFPSDTRMIPSLQLVMGFAWRKVFGALGLKVFANWELNMWDDLSQTYMYPTTTADAASLVGSWVRNSVNIQGITAGFTAEF</sequence>
<dbReference type="InterPro" id="IPR007825">
    <property type="entry name" value="Major_OMP_Legionella"/>
</dbReference>
<name>F8L5U1_SIMNZ</name>
<keyword evidence="1" id="KW-0732">Signal</keyword>
<reference evidence="2 3" key="2">
    <citation type="journal article" date="2011" name="Mol. Biol. Evol.">
        <title>Unity in variety--the pan-genome of the Chlamydiae.</title>
        <authorList>
            <person name="Collingro A."/>
            <person name="Tischler P."/>
            <person name="Weinmaier T."/>
            <person name="Penz T."/>
            <person name="Heinz E."/>
            <person name="Brunham R.C."/>
            <person name="Read T.D."/>
            <person name="Bavoil P.M."/>
            <person name="Sachse K."/>
            <person name="Kahane S."/>
            <person name="Friedman M.G."/>
            <person name="Rattei T."/>
            <person name="Myers G.S."/>
            <person name="Horn M."/>
        </authorList>
    </citation>
    <scope>NUCLEOTIDE SEQUENCE [LARGE SCALE GENOMIC DNA]</scope>
    <source>
        <strain evidence="3">ATCC VR-1471 / Z</strain>
    </source>
</reference>
<evidence type="ECO:0000256" key="1">
    <source>
        <dbReference type="SAM" id="SignalP"/>
    </source>
</evidence>
<organism evidence="2 3">
    <name type="scientific">Simkania negevensis (strain ATCC VR-1471 / DSM 27360 / Z)</name>
    <dbReference type="NCBI Taxonomy" id="331113"/>
    <lineage>
        <taxon>Bacteria</taxon>
        <taxon>Pseudomonadati</taxon>
        <taxon>Chlamydiota</taxon>
        <taxon>Chlamydiia</taxon>
        <taxon>Parachlamydiales</taxon>
        <taxon>Simkaniaceae</taxon>
        <taxon>Simkania</taxon>
    </lineage>
</organism>
<dbReference type="STRING" id="331113.SNE_A02060"/>
<dbReference type="Proteomes" id="UP000000496">
    <property type="component" value="Chromosome gsn.131"/>
</dbReference>
<feature type="signal peptide" evidence="1">
    <location>
        <begin position="1"/>
        <end position="23"/>
    </location>
</feature>
<accession>F8L5U1</accession>
<proteinExistence type="predicted"/>
<feature type="chain" id="PRO_5003379215" evidence="1">
    <location>
        <begin position="24"/>
        <end position="368"/>
    </location>
</feature>
<gene>
    <name evidence="2" type="ordered locus">SNE_A02060</name>
</gene>